<dbReference type="Pfam" id="PF13450">
    <property type="entry name" value="NAD_binding_8"/>
    <property type="match status" value="1"/>
</dbReference>
<gene>
    <name evidence="1" type="ORF">IAB07_05225</name>
</gene>
<dbReference type="PRINTS" id="PR00420">
    <property type="entry name" value="RNGMNOXGNASE"/>
</dbReference>
<dbReference type="Gene3D" id="3.50.50.60">
    <property type="entry name" value="FAD/NAD(P)-binding domain"/>
    <property type="match status" value="1"/>
</dbReference>
<comment type="caution">
    <text evidence="1">The sequence shown here is derived from an EMBL/GenBank/DDBJ whole genome shotgun (WGS) entry which is preliminary data.</text>
</comment>
<dbReference type="SUPFAM" id="SSF51905">
    <property type="entry name" value="FAD/NAD(P)-binding domain"/>
    <property type="match status" value="1"/>
</dbReference>
<evidence type="ECO:0000313" key="2">
    <source>
        <dbReference type="Proteomes" id="UP000824145"/>
    </source>
</evidence>
<evidence type="ECO:0000313" key="1">
    <source>
        <dbReference type="EMBL" id="HIU63147.1"/>
    </source>
</evidence>
<dbReference type="Proteomes" id="UP000824145">
    <property type="component" value="Unassembled WGS sequence"/>
</dbReference>
<protein>
    <submittedName>
        <fullName evidence="1">NAD(P)/FAD-dependent oxidoreductase</fullName>
    </submittedName>
</protein>
<accession>A0A9D1MN39</accession>
<proteinExistence type="predicted"/>
<sequence length="432" mass="46746">MKIVIVGAGIGGLAAARLLARGGAQVTVFERADGVENMRYDWHDDVDPNVFAECGLPVPEGSFPKKDWTFIAPNGGVRSMHEERPDVSVMRRELNRLLVNEARAAGAEVRFSSCVSELLLSGGRAVGVVAGGREVSADLVVDSSGVDSPLKKALDGLVSGHEKDEVFRVFRAFYARAENSKAKYSNKVYLKHLGEAGISWVIEDGGETDVLIGRVGELSEPCLARALTELKGQNPIIGEKIVRGGGRYVIPVRYPATRMVADGYALIGDSAFMTIPMLGSGIACSLNAANMLAECVLSALRAGADAKTASSRATLWRYQRAFWLKYADFCGVDVIKRGVLSLSDKTLSFILTSKVLSNAQICDLAKGRLLKPSAAELLRMAWRGRAGIFSLLPVAALLFKARKTAALARKIPEKYEEKAALKWENKLAKRFI</sequence>
<dbReference type="PANTHER" id="PTHR42685">
    <property type="entry name" value="GERANYLGERANYL DIPHOSPHATE REDUCTASE"/>
    <property type="match status" value="1"/>
</dbReference>
<dbReference type="InterPro" id="IPR050407">
    <property type="entry name" value="Geranylgeranyl_reductase"/>
</dbReference>
<reference evidence="1" key="1">
    <citation type="submission" date="2020-10" db="EMBL/GenBank/DDBJ databases">
        <authorList>
            <person name="Gilroy R."/>
        </authorList>
    </citation>
    <scope>NUCLEOTIDE SEQUENCE</scope>
    <source>
        <strain evidence="1">9366</strain>
    </source>
</reference>
<dbReference type="AlphaFoldDB" id="A0A9D1MN39"/>
<reference evidence="1" key="2">
    <citation type="journal article" date="2021" name="PeerJ">
        <title>Extensive microbial diversity within the chicken gut microbiome revealed by metagenomics and culture.</title>
        <authorList>
            <person name="Gilroy R."/>
            <person name="Ravi A."/>
            <person name="Getino M."/>
            <person name="Pursley I."/>
            <person name="Horton D.L."/>
            <person name="Alikhan N.F."/>
            <person name="Baker D."/>
            <person name="Gharbi K."/>
            <person name="Hall N."/>
            <person name="Watson M."/>
            <person name="Adriaenssens E.M."/>
            <person name="Foster-Nyarko E."/>
            <person name="Jarju S."/>
            <person name="Secka A."/>
            <person name="Antonio M."/>
            <person name="Oren A."/>
            <person name="Chaudhuri R.R."/>
            <person name="La Ragione R."/>
            <person name="Hildebrand F."/>
            <person name="Pallen M.J."/>
        </authorList>
    </citation>
    <scope>NUCLEOTIDE SEQUENCE</scope>
    <source>
        <strain evidence="1">9366</strain>
    </source>
</reference>
<name>A0A9D1MN39_9FIRM</name>
<dbReference type="InterPro" id="IPR036188">
    <property type="entry name" value="FAD/NAD-bd_sf"/>
</dbReference>
<dbReference type="PANTHER" id="PTHR42685:SF18">
    <property type="entry name" value="DIGERANYLGERANYLGLYCEROPHOSPHOLIPID REDUCTASE"/>
    <property type="match status" value="1"/>
</dbReference>
<dbReference type="EMBL" id="DVNJ01000029">
    <property type="protein sequence ID" value="HIU63147.1"/>
    <property type="molecule type" value="Genomic_DNA"/>
</dbReference>
<organism evidence="1 2">
    <name type="scientific">Candidatus Caccalectryoclostridium excrementigallinarum</name>
    <dbReference type="NCBI Taxonomy" id="2840710"/>
    <lineage>
        <taxon>Bacteria</taxon>
        <taxon>Bacillati</taxon>
        <taxon>Bacillota</taxon>
        <taxon>Clostridia</taxon>
        <taxon>Christensenellales</taxon>
        <taxon>Christensenellaceae</taxon>
        <taxon>Christensenellaceae incertae sedis</taxon>
        <taxon>Candidatus Caccalectryoclostridium</taxon>
    </lineage>
</organism>